<evidence type="ECO:0000259" key="1">
    <source>
        <dbReference type="Pfam" id="PF07484"/>
    </source>
</evidence>
<comment type="caution">
    <text evidence="2">The sequence shown here is derived from an EMBL/GenBank/DDBJ whole genome shotgun (WGS) entry which is preliminary data.</text>
</comment>
<sequence>MSDWFLGEIRLFPMNWAPQDWHVCDGTVMQIQQNQALYSLIGTTYGGDGKNTFQLPDLRGRVPVDQNYNDTSGEYVRGKAMGVETVALTAAQTPQHQHTLNVLSTAGATANSVGSSISGTATSPIVLVAPNLFASPGPAPIPLNPAVLSTTGDGAAHNNMQPFLVLNFCIATSGIYPPRN</sequence>
<gene>
    <name evidence="2" type="ORF">D3877_02975</name>
</gene>
<accession>A0A418W0S2</accession>
<organism evidence="2 3">
    <name type="scientific">Azospirillum cavernae</name>
    <dbReference type="NCBI Taxonomy" id="2320860"/>
    <lineage>
        <taxon>Bacteria</taxon>
        <taxon>Pseudomonadati</taxon>
        <taxon>Pseudomonadota</taxon>
        <taxon>Alphaproteobacteria</taxon>
        <taxon>Rhodospirillales</taxon>
        <taxon>Azospirillaceae</taxon>
        <taxon>Azospirillum</taxon>
    </lineage>
</organism>
<dbReference type="InterPro" id="IPR037053">
    <property type="entry name" value="Phage_tail_collar_dom_sf"/>
</dbReference>
<protein>
    <submittedName>
        <fullName evidence="2">Phage tail protein</fullName>
    </submittedName>
</protein>
<dbReference type="OrthoDB" id="9810174at2"/>
<dbReference type="InterPro" id="IPR011083">
    <property type="entry name" value="Phage_tail_collar_dom"/>
</dbReference>
<name>A0A418W0S2_9PROT</name>
<reference evidence="2 3" key="1">
    <citation type="submission" date="2018-09" db="EMBL/GenBank/DDBJ databases">
        <authorList>
            <person name="Zhu H."/>
        </authorList>
    </citation>
    <scope>NUCLEOTIDE SEQUENCE [LARGE SCALE GENOMIC DNA]</scope>
    <source>
        <strain evidence="2 3">K2W22B-5</strain>
    </source>
</reference>
<dbReference type="AlphaFoldDB" id="A0A418W0S2"/>
<feature type="domain" description="Phage tail collar" evidence="1">
    <location>
        <begin position="7"/>
        <end position="63"/>
    </location>
</feature>
<evidence type="ECO:0000313" key="3">
    <source>
        <dbReference type="Proteomes" id="UP000283458"/>
    </source>
</evidence>
<dbReference type="RefSeq" id="WP_119829266.1">
    <property type="nucleotide sequence ID" value="NZ_QYUL01000001.1"/>
</dbReference>
<evidence type="ECO:0000313" key="2">
    <source>
        <dbReference type="EMBL" id="RJF83626.1"/>
    </source>
</evidence>
<dbReference type="EMBL" id="QYUL01000001">
    <property type="protein sequence ID" value="RJF83626.1"/>
    <property type="molecule type" value="Genomic_DNA"/>
</dbReference>
<dbReference type="SUPFAM" id="SSF88874">
    <property type="entry name" value="Receptor-binding domain of short tail fibre protein gp12"/>
    <property type="match status" value="1"/>
</dbReference>
<proteinExistence type="predicted"/>
<dbReference type="Pfam" id="PF07484">
    <property type="entry name" value="Collar"/>
    <property type="match status" value="1"/>
</dbReference>
<dbReference type="Proteomes" id="UP000283458">
    <property type="component" value="Unassembled WGS sequence"/>
</dbReference>
<dbReference type="Gene3D" id="3.90.1340.10">
    <property type="entry name" value="Phage tail collar domain"/>
    <property type="match status" value="1"/>
</dbReference>
<keyword evidence="3" id="KW-1185">Reference proteome</keyword>